<feature type="transmembrane region" description="Helical" evidence="5">
    <location>
        <begin position="73"/>
        <end position="106"/>
    </location>
</feature>
<accession>A0ABR5MFV8</accession>
<evidence type="ECO:0000256" key="2">
    <source>
        <dbReference type="ARBA" id="ARBA00022692"/>
    </source>
</evidence>
<dbReference type="Pfam" id="PF04893">
    <property type="entry name" value="Yip1"/>
    <property type="match status" value="1"/>
</dbReference>
<keyword evidence="3 5" id="KW-1133">Transmembrane helix</keyword>
<feature type="transmembrane region" description="Helical" evidence="5">
    <location>
        <begin position="39"/>
        <end position="61"/>
    </location>
</feature>
<evidence type="ECO:0000313" key="7">
    <source>
        <dbReference type="EMBL" id="KPH71293.1"/>
    </source>
</evidence>
<evidence type="ECO:0000256" key="1">
    <source>
        <dbReference type="ARBA" id="ARBA00004141"/>
    </source>
</evidence>
<keyword evidence="8" id="KW-1185">Reference proteome</keyword>
<organism evidence="7 8">
    <name type="scientific">Oceanobacillus caeni</name>
    <dbReference type="NCBI Taxonomy" id="405946"/>
    <lineage>
        <taxon>Bacteria</taxon>
        <taxon>Bacillati</taxon>
        <taxon>Bacillota</taxon>
        <taxon>Bacilli</taxon>
        <taxon>Bacillales</taxon>
        <taxon>Bacillaceae</taxon>
        <taxon>Oceanobacillus</taxon>
    </lineage>
</organism>
<feature type="transmembrane region" description="Helical" evidence="5">
    <location>
        <begin position="197"/>
        <end position="219"/>
    </location>
</feature>
<keyword evidence="2 5" id="KW-0812">Transmembrane</keyword>
<evidence type="ECO:0000259" key="6">
    <source>
        <dbReference type="Pfam" id="PF04893"/>
    </source>
</evidence>
<evidence type="ECO:0000256" key="5">
    <source>
        <dbReference type="SAM" id="Phobius"/>
    </source>
</evidence>
<dbReference type="InterPro" id="IPR006977">
    <property type="entry name" value="Yip1_dom"/>
</dbReference>
<proteinExistence type="predicted"/>
<dbReference type="Proteomes" id="UP000037854">
    <property type="component" value="Unassembled WGS sequence"/>
</dbReference>
<protein>
    <recommendedName>
        <fullName evidence="6">Yip1 domain-containing protein</fullName>
    </recommendedName>
</protein>
<comment type="caution">
    <text evidence="7">The sequence shown here is derived from an EMBL/GenBank/DDBJ whole genome shotgun (WGS) entry which is preliminary data.</text>
</comment>
<feature type="transmembrane region" description="Helical" evidence="5">
    <location>
        <begin position="164"/>
        <end position="185"/>
    </location>
</feature>
<dbReference type="RefSeq" id="WP_060669151.1">
    <property type="nucleotide sequence ID" value="NZ_JANKBL010000001.1"/>
</dbReference>
<dbReference type="EMBL" id="LGTK01000081">
    <property type="protein sequence ID" value="KPH71293.1"/>
    <property type="molecule type" value="Genomic_DNA"/>
</dbReference>
<comment type="subcellular location">
    <subcellularLocation>
        <location evidence="1">Membrane</location>
        <topology evidence="1">Multi-pass membrane protein</topology>
    </subcellularLocation>
</comment>
<keyword evidence="4 5" id="KW-0472">Membrane</keyword>
<sequence length="225" mass="23876">MSEVKKLETEEPIVEKPSIFGMIWSPIEQFERIRERPRILGPMAIIIGLFIVGMLITMFSVDTGLDGISDEEMAGFAVFVAVTSGILGVIAPIVGALISSFIYWIIAKLARSEVSFKQLFSMCTYIMIISVLGSIINGIGIAILGGDGETMFTSLGSIIPAEGAIGGLLNSIELFGIWGVILAALGLNRVANFSKGLAWTVSIAFFVIGVVFAMIGAAFSGMVGV</sequence>
<evidence type="ECO:0000256" key="3">
    <source>
        <dbReference type="ARBA" id="ARBA00022989"/>
    </source>
</evidence>
<gene>
    <name evidence="7" type="ORF">AFL42_15660</name>
</gene>
<feature type="domain" description="Yip1" evidence="6">
    <location>
        <begin position="21"/>
        <end position="213"/>
    </location>
</feature>
<evidence type="ECO:0000256" key="4">
    <source>
        <dbReference type="ARBA" id="ARBA00023136"/>
    </source>
</evidence>
<feature type="transmembrane region" description="Helical" evidence="5">
    <location>
        <begin position="118"/>
        <end position="144"/>
    </location>
</feature>
<evidence type="ECO:0000313" key="8">
    <source>
        <dbReference type="Proteomes" id="UP000037854"/>
    </source>
</evidence>
<name>A0ABR5MFV8_9BACI</name>
<reference evidence="7 8" key="1">
    <citation type="submission" date="2015-07" db="EMBL/GenBank/DDBJ databases">
        <title>High-quality draft genome sequence of Oceanobacillus caeni HM6, a bacillus isolated from a human feces.</title>
        <authorList>
            <person name="Kumar J."/>
            <person name="Verma M.K."/>
            <person name="Pandey R."/>
            <person name="Bhambi M."/>
            <person name="Chauhan N."/>
        </authorList>
    </citation>
    <scope>NUCLEOTIDE SEQUENCE [LARGE SCALE GENOMIC DNA]</scope>
    <source>
        <strain evidence="7 8">HM6</strain>
    </source>
</reference>